<feature type="region of interest" description="Disordered" evidence="10">
    <location>
        <begin position="126"/>
        <end position="204"/>
    </location>
</feature>
<evidence type="ECO:0000256" key="4">
    <source>
        <dbReference type="ARBA" id="ARBA00022475"/>
    </source>
</evidence>
<keyword evidence="8 11" id="KW-1133">Transmembrane helix</keyword>
<proteinExistence type="inferred from homology"/>
<dbReference type="InterPro" id="IPR006260">
    <property type="entry name" value="TonB/TolA_C"/>
</dbReference>
<evidence type="ECO:0000259" key="12">
    <source>
        <dbReference type="PROSITE" id="PS52015"/>
    </source>
</evidence>
<protein>
    <submittedName>
        <fullName evidence="13">Energy transducer TonB</fullName>
    </submittedName>
</protein>
<feature type="transmembrane region" description="Helical" evidence="11">
    <location>
        <begin position="20"/>
        <end position="41"/>
    </location>
</feature>
<gene>
    <name evidence="13" type="ORF">QNA08_15015</name>
</gene>
<dbReference type="NCBIfam" id="TIGR01352">
    <property type="entry name" value="tonB_Cterm"/>
    <property type="match status" value="1"/>
</dbReference>
<keyword evidence="5" id="KW-0997">Cell inner membrane</keyword>
<dbReference type="InterPro" id="IPR037682">
    <property type="entry name" value="TonB_C"/>
</dbReference>
<dbReference type="EMBL" id="JASJEV010000010">
    <property type="protein sequence ID" value="MDJ1159545.1"/>
    <property type="molecule type" value="Genomic_DNA"/>
</dbReference>
<dbReference type="SUPFAM" id="SSF74653">
    <property type="entry name" value="TolA/TonB C-terminal domain"/>
    <property type="match status" value="1"/>
</dbReference>
<evidence type="ECO:0000256" key="9">
    <source>
        <dbReference type="ARBA" id="ARBA00023136"/>
    </source>
</evidence>
<feature type="compositionally biased region" description="Pro residues" evidence="10">
    <location>
        <begin position="98"/>
        <end position="113"/>
    </location>
</feature>
<evidence type="ECO:0000313" key="14">
    <source>
        <dbReference type="Proteomes" id="UP001321492"/>
    </source>
</evidence>
<dbReference type="RefSeq" id="WP_283741543.1">
    <property type="nucleotide sequence ID" value="NZ_JASJEV010000010.1"/>
</dbReference>
<dbReference type="PANTHER" id="PTHR33446">
    <property type="entry name" value="PROTEIN TONB-RELATED"/>
    <property type="match status" value="1"/>
</dbReference>
<feature type="compositionally biased region" description="Low complexity" evidence="10">
    <location>
        <begin position="181"/>
        <end position="204"/>
    </location>
</feature>
<name>A0ABT7AJJ2_9HYPH</name>
<comment type="caution">
    <text evidence="13">The sequence shown here is derived from an EMBL/GenBank/DDBJ whole genome shotgun (WGS) entry which is preliminary data.</text>
</comment>
<comment type="subcellular location">
    <subcellularLocation>
        <location evidence="1">Cell inner membrane</location>
        <topology evidence="1">Single-pass membrane protein</topology>
        <orientation evidence="1">Periplasmic side</orientation>
    </subcellularLocation>
</comment>
<dbReference type="Gene3D" id="3.30.1150.10">
    <property type="match status" value="1"/>
</dbReference>
<keyword evidence="3" id="KW-0813">Transport</keyword>
<evidence type="ECO:0000256" key="6">
    <source>
        <dbReference type="ARBA" id="ARBA00022692"/>
    </source>
</evidence>
<evidence type="ECO:0000256" key="1">
    <source>
        <dbReference type="ARBA" id="ARBA00004383"/>
    </source>
</evidence>
<feature type="compositionally biased region" description="Acidic residues" evidence="10">
    <location>
        <begin position="87"/>
        <end position="97"/>
    </location>
</feature>
<feature type="compositionally biased region" description="Basic and acidic residues" evidence="10">
    <location>
        <begin position="154"/>
        <end position="172"/>
    </location>
</feature>
<keyword evidence="7" id="KW-0653">Protein transport</keyword>
<evidence type="ECO:0000256" key="7">
    <source>
        <dbReference type="ARBA" id="ARBA00022927"/>
    </source>
</evidence>
<evidence type="ECO:0000256" key="11">
    <source>
        <dbReference type="SAM" id="Phobius"/>
    </source>
</evidence>
<feature type="compositionally biased region" description="Pro residues" evidence="10">
    <location>
        <begin position="126"/>
        <end position="152"/>
    </location>
</feature>
<evidence type="ECO:0000256" key="8">
    <source>
        <dbReference type="ARBA" id="ARBA00022989"/>
    </source>
</evidence>
<evidence type="ECO:0000256" key="10">
    <source>
        <dbReference type="SAM" id="MobiDB-lite"/>
    </source>
</evidence>
<accession>A0ABT7AJJ2</accession>
<dbReference type="InterPro" id="IPR051045">
    <property type="entry name" value="TonB-dependent_transducer"/>
</dbReference>
<feature type="domain" description="TonB C-terminal" evidence="12">
    <location>
        <begin position="215"/>
        <end position="306"/>
    </location>
</feature>
<dbReference type="Pfam" id="PF03544">
    <property type="entry name" value="TonB_C"/>
    <property type="match status" value="1"/>
</dbReference>
<dbReference type="PROSITE" id="PS52015">
    <property type="entry name" value="TONB_CTD"/>
    <property type="match status" value="1"/>
</dbReference>
<keyword evidence="4" id="KW-1003">Cell membrane</keyword>
<evidence type="ECO:0000256" key="5">
    <source>
        <dbReference type="ARBA" id="ARBA00022519"/>
    </source>
</evidence>
<organism evidence="13 14">
    <name type="scientific">Chelatococcus albus</name>
    <dbReference type="NCBI Taxonomy" id="3047466"/>
    <lineage>
        <taxon>Bacteria</taxon>
        <taxon>Pseudomonadati</taxon>
        <taxon>Pseudomonadota</taxon>
        <taxon>Alphaproteobacteria</taxon>
        <taxon>Hyphomicrobiales</taxon>
        <taxon>Chelatococcaceae</taxon>
        <taxon>Chelatococcus</taxon>
    </lineage>
</organism>
<sequence>MAAAPVDWREEGRGATVARWGLASVVVLAAHVGTAAGLLALQAPEPLRGEPPAAIMIELAPLAMAPEAPQNDVAPGERALMAHPETDEPDKDAEPDPEPPPPALDLPEPPPIPQQLAVQTAVPVEDLPPLPRVPTLPEPEVTLPPPPKPAEPPKAAEKPREKLEKKPQERRREVKRRPPAQREQAPQRLQAAPAPTATAPVAGAMAGNPGALPASWKSRLYAHIARHKRYPNEARSRGETGVAHLRFSIDRTGRLVSFRLVRSSGSAALDEAVLATIQRADPLPAPPPEAAADNLTFVIPMNFSLH</sequence>
<dbReference type="Proteomes" id="UP001321492">
    <property type="component" value="Unassembled WGS sequence"/>
</dbReference>
<feature type="region of interest" description="Disordered" evidence="10">
    <location>
        <begin position="83"/>
        <end position="113"/>
    </location>
</feature>
<evidence type="ECO:0000256" key="2">
    <source>
        <dbReference type="ARBA" id="ARBA00006555"/>
    </source>
</evidence>
<comment type="similarity">
    <text evidence="2">Belongs to the TonB family.</text>
</comment>
<keyword evidence="14" id="KW-1185">Reference proteome</keyword>
<keyword evidence="6 11" id="KW-0812">Transmembrane</keyword>
<dbReference type="PANTHER" id="PTHR33446:SF2">
    <property type="entry name" value="PROTEIN TONB"/>
    <property type="match status" value="1"/>
</dbReference>
<evidence type="ECO:0000313" key="13">
    <source>
        <dbReference type="EMBL" id="MDJ1159545.1"/>
    </source>
</evidence>
<reference evidence="13 14" key="1">
    <citation type="submission" date="2023-05" db="EMBL/GenBank/DDBJ databases">
        <title>Chelatococcus sp. nov., a moderately thermophilic bacterium isolated from hot spring microbial mat.</title>
        <authorList>
            <person name="Hu C.-J."/>
            <person name="Li W.-J."/>
        </authorList>
    </citation>
    <scope>NUCLEOTIDE SEQUENCE [LARGE SCALE GENOMIC DNA]</scope>
    <source>
        <strain evidence="13 14">SYSU G07232</strain>
    </source>
</reference>
<keyword evidence="9 11" id="KW-0472">Membrane</keyword>
<evidence type="ECO:0000256" key="3">
    <source>
        <dbReference type="ARBA" id="ARBA00022448"/>
    </source>
</evidence>